<keyword evidence="3" id="KW-1185">Reference proteome</keyword>
<proteinExistence type="predicted"/>
<name>A0AAE0FX89_9CHLO</name>
<dbReference type="EMBL" id="LGRX02012446">
    <property type="protein sequence ID" value="KAK3267368.1"/>
    <property type="molecule type" value="Genomic_DNA"/>
</dbReference>
<comment type="caution">
    <text evidence="2">The sequence shown here is derived from an EMBL/GenBank/DDBJ whole genome shotgun (WGS) entry which is preliminary data.</text>
</comment>
<evidence type="ECO:0000313" key="2">
    <source>
        <dbReference type="EMBL" id="KAK3267368.1"/>
    </source>
</evidence>
<sequence length="261" mass="28902">MIRLFRKNSTKHRTGPPYMHEFQAHIEVVPGTPGRERGASLRRHVVLLSNGAVSWRQVPAAGTSQPPTILAPKIPSDANRIAEYAWPYIMVYPSGDLRRWERTRTKGWVLVDATNPKEFVAPFDLDDSTDWQDRVQKAGNVEIPAGDLRDEETLNSVVKRTPPPESVEFDGMGANEKEEEPKDPGSPLCSLKSPSYDPVSPPYDLGLNDDASSKEVKSAGVTAATEMRAPSAIEANPPISENSYSEEEGEWAPRRKKANVE</sequence>
<feature type="region of interest" description="Disordered" evidence="1">
    <location>
        <begin position="147"/>
        <end position="261"/>
    </location>
</feature>
<evidence type="ECO:0000313" key="3">
    <source>
        <dbReference type="Proteomes" id="UP001190700"/>
    </source>
</evidence>
<feature type="compositionally biased region" description="Low complexity" evidence="1">
    <location>
        <begin position="193"/>
        <end position="204"/>
    </location>
</feature>
<dbReference type="AlphaFoldDB" id="A0AAE0FX89"/>
<evidence type="ECO:0000256" key="1">
    <source>
        <dbReference type="SAM" id="MobiDB-lite"/>
    </source>
</evidence>
<protein>
    <submittedName>
        <fullName evidence="2">Uncharacterized protein</fullName>
    </submittedName>
</protein>
<reference evidence="2 3" key="1">
    <citation type="journal article" date="2015" name="Genome Biol. Evol.">
        <title>Comparative Genomics of a Bacterivorous Green Alga Reveals Evolutionary Causalities and Consequences of Phago-Mixotrophic Mode of Nutrition.</title>
        <authorList>
            <person name="Burns J.A."/>
            <person name="Paasch A."/>
            <person name="Narechania A."/>
            <person name="Kim E."/>
        </authorList>
    </citation>
    <scope>NUCLEOTIDE SEQUENCE [LARGE SCALE GENOMIC DNA]</scope>
    <source>
        <strain evidence="2 3">PLY_AMNH</strain>
    </source>
</reference>
<dbReference type="Proteomes" id="UP001190700">
    <property type="component" value="Unassembled WGS sequence"/>
</dbReference>
<organism evidence="2 3">
    <name type="scientific">Cymbomonas tetramitiformis</name>
    <dbReference type="NCBI Taxonomy" id="36881"/>
    <lineage>
        <taxon>Eukaryota</taxon>
        <taxon>Viridiplantae</taxon>
        <taxon>Chlorophyta</taxon>
        <taxon>Pyramimonadophyceae</taxon>
        <taxon>Pyramimonadales</taxon>
        <taxon>Pyramimonadaceae</taxon>
        <taxon>Cymbomonas</taxon>
    </lineage>
</organism>
<gene>
    <name evidence="2" type="ORF">CYMTET_24068</name>
</gene>
<accession>A0AAE0FX89</accession>